<dbReference type="Proteomes" id="UP000000768">
    <property type="component" value="Chromosome 5"/>
</dbReference>
<dbReference type="OMA" id="KVEMADY"/>
<dbReference type="FunCoup" id="A0A1Z5RGY2">
    <property type="interactions" value="821"/>
</dbReference>
<feature type="domain" description="NAC" evidence="7">
    <location>
        <begin position="9"/>
        <end position="163"/>
    </location>
</feature>
<gene>
    <name evidence="8" type="ORF">SORBI_3005G064600</name>
</gene>
<evidence type="ECO:0000256" key="5">
    <source>
        <dbReference type="ARBA" id="ARBA00023242"/>
    </source>
</evidence>
<feature type="region of interest" description="Disordered" evidence="6">
    <location>
        <begin position="245"/>
        <end position="282"/>
    </location>
</feature>
<feature type="compositionally biased region" description="Pro residues" evidence="6">
    <location>
        <begin position="253"/>
        <end position="268"/>
    </location>
</feature>
<dbReference type="Gramene" id="OQU83033">
    <property type="protein sequence ID" value="OQU83033"/>
    <property type="gene ID" value="SORBI_3005G064600"/>
</dbReference>
<dbReference type="InterPro" id="IPR036093">
    <property type="entry name" value="NAC_dom_sf"/>
</dbReference>
<dbReference type="GO" id="GO:0045893">
    <property type="term" value="P:positive regulation of DNA-templated transcription"/>
    <property type="evidence" value="ECO:0007669"/>
    <property type="project" value="EnsemblPlants"/>
</dbReference>
<reference evidence="9" key="2">
    <citation type="journal article" date="2018" name="Plant J.">
        <title>The Sorghum bicolor reference genome: improved assembly, gene annotations, a transcriptome atlas, and signatures of genome organization.</title>
        <authorList>
            <person name="McCormick R.F."/>
            <person name="Truong S.K."/>
            <person name="Sreedasyam A."/>
            <person name="Jenkins J."/>
            <person name="Shu S."/>
            <person name="Sims D."/>
            <person name="Kennedy M."/>
            <person name="Amirebrahimi M."/>
            <person name="Weers B.D."/>
            <person name="McKinley B."/>
            <person name="Mattison A."/>
            <person name="Morishige D.T."/>
            <person name="Grimwood J."/>
            <person name="Schmutz J."/>
            <person name="Mullet J.E."/>
        </authorList>
    </citation>
    <scope>NUCLEOTIDE SEQUENCE [LARGE SCALE GENOMIC DNA]</scope>
    <source>
        <strain evidence="9">cv. BTx623</strain>
    </source>
</reference>
<evidence type="ECO:0000256" key="3">
    <source>
        <dbReference type="ARBA" id="ARBA00023125"/>
    </source>
</evidence>
<evidence type="ECO:0000256" key="6">
    <source>
        <dbReference type="SAM" id="MobiDB-lite"/>
    </source>
</evidence>
<keyword evidence="2" id="KW-0805">Transcription regulation</keyword>
<keyword evidence="3" id="KW-0238">DNA-binding</keyword>
<dbReference type="STRING" id="4558.A0A1Z5RGY2"/>
<dbReference type="EMBL" id="CM000764">
    <property type="protein sequence ID" value="OQU83033.1"/>
    <property type="molecule type" value="Genomic_DNA"/>
</dbReference>
<evidence type="ECO:0000256" key="2">
    <source>
        <dbReference type="ARBA" id="ARBA00023015"/>
    </source>
</evidence>
<dbReference type="InterPro" id="IPR003441">
    <property type="entry name" value="NAC-dom"/>
</dbReference>
<dbReference type="GO" id="GO:0005634">
    <property type="term" value="C:nucleus"/>
    <property type="evidence" value="ECO:0007669"/>
    <property type="project" value="UniProtKB-SubCell"/>
</dbReference>
<keyword evidence="9" id="KW-1185">Reference proteome</keyword>
<organism evidence="8 9">
    <name type="scientific">Sorghum bicolor</name>
    <name type="common">Sorghum</name>
    <name type="synonym">Sorghum vulgare</name>
    <dbReference type="NCBI Taxonomy" id="4558"/>
    <lineage>
        <taxon>Eukaryota</taxon>
        <taxon>Viridiplantae</taxon>
        <taxon>Streptophyta</taxon>
        <taxon>Embryophyta</taxon>
        <taxon>Tracheophyta</taxon>
        <taxon>Spermatophyta</taxon>
        <taxon>Magnoliopsida</taxon>
        <taxon>Liliopsida</taxon>
        <taxon>Poales</taxon>
        <taxon>Poaceae</taxon>
        <taxon>PACMAD clade</taxon>
        <taxon>Panicoideae</taxon>
        <taxon>Andropogonodae</taxon>
        <taxon>Andropogoneae</taxon>
        <taxon>Sorghinae</taxon>
        <taxon>Sorghum</taxon>
    </lineage>
</organism>
<evidence type="ECO:0000259" key="7">
    <source>
        <dbReference type="PROSITE" id="PS51005"/>
    </source>
</evidence>
<dbReference type="GO" id="GO:1901002">
    <property type="term" value="P:positive regulation of response to salt stress"/>
    <property type="evidence" value="ECO:0007669"/>
    <property type="project" value="EnsemblPlants"/>
</dbReference>
<evidence type="ECO:0000313" key="9">
    <source>
        <dbReference type="Proteomes" id="UP000000768"/>
    </source>
</evidence>
<comment type="subcellular location">
    <subcellularLocation>
        <location evidence="1">Nucleus</location>
    </subcellularLocation>
</comment>
<keyword evidence="4" id="KW-0804">Transcription</keyword>
<dbReference type="Gene3D" id="2.170.150.80">
    <property type="entry name" value="NAC domain"/>
    <property type="match status" value="1"/>
</dbReference>
<evidence type="ECO:0000256" key="4">
    <source>
        <dbReference type="ARBA" id="ARBA00023163"/>
    </source>
</evidence>
<dbReference type="KEGG" id="sbi:8079742"/>
<dbReference type="InParanoid" id="A0A1Z5RGY2"/>
<evidence type="ECO:0000256" key="1">
    <source>
        <dbReference type="ARBA" id="ARBA00004123"/>
    </source>
</evidence>
<feature type="region of interest" description="Disordered" evidence="6">
    <location>
        <begin position="182"/>
        <end position="209"/>
    </location>
</feature>
<keyword evidence="5" id="KW-0539">Nucleus</keyword>
<dbReference type="SUPFAM" id="SSF101941">
    <property type="entry name" value="NAC domain"/>
    <property type="match status" value="1"/>
</dbReference>
<feature type="region of interest" description="Disordered" evidence="6">
    <location>
        <begin position="296"/>
        <end position="319"/>
    </location>
</feature>
<sequence length="384" mass="41402">MDCGGALQLPPGFRFHPTDDELVMYYLLRKCGGLPLAAPVIAEVDLYKFDPWQLPEKAYGGEKEWYFFSPRDRKYPNGSRPNRAAGTGYWKATGADKPVGSPRPVAIKKALVFYAGKPPKGVKTNWIMHEYRLADVDRSAAARKKTNNALRLDDWVLCRIYNKKGVIERYDTVDDDADDAVAEDVKPAPASRNNPRGTASGRGGAAAAAAPMKVEFPEYGGYYDYEDLEATPSAGMLCFDRPSAAVPTAPASAPAPAPGPALSSPPPAADSDPERDDDSNNSVAWTMHHTHAHTDNYSSCGSEHVLSPSPDLPDRDHAESQSAGLWWPVGVGGDWAAAEDGFMVDVDVDDGSSLFGPPSPGLPFARVDAAAFGDMLASYLHKPF</sequence>
<dbReference type="PROSITE" id="PS51005">
    <property type="entry name" value="NAC"/>
    <property type="match status" value="1"/>
</dbReference>
<dbReference type="eggNOG" id="ENOG502QVRF">
    <property type="taxonomic scope" value="Eukaryota"/>
</dbReference>
<dbReference type="OrthoDB" id="626701at2759"/>
<name>A0A1Z5RGY2_SORBI</name>
<accession>A0A1Z5RGY2</accession>
<dbReference type="FunFam" id="2.170.150.80:FF:000004">
    <property type="entry name" value="NAC transcription factor"/>
    <property type="match status" value="1"/>
</dbReference>
<dbReference type="Pfam" id="PF02365">
    <property type="entry name" value="NAM"/>
    <property type="match status" value="1"/>
</dbReference>
<reference evidence="8 9" key="1">
    <citation type="journal article" date="2009" name="Nature">
        <title>The Sorghum bicolor genome and the diversification of grasses.</title>
        <authorList>
            <person name="Paterson A.H."/>
            <person name="Bowers J.E."/>
            <person name="Bruggmann R."/>
            <person name="Dubchak I."/>
            <person name="Grimwood J."/>
            <person name="Gundlach H."/>
            <person name="Haberer G."/>
            <person name="Hellsten U."/>
            <person name="Mitros T."/>
            <person name="Poliakov A."/>
            <person name="Schmutz J."/>
            <person name="Spannagl M."/>
            <person name="Tang H."/>
            <person name="Wang X."/>
            <person name="Wicker T."/>
            <person name="Bharti A.K."/>
            <person name="Chapman J."/>
            <person name="Feltus F.A."/>
            <person name="Gowik U."/>
            <person name="Grigoriev I.V."/>
            <person name="Lyons E."/>
            <person name="Maher C.A."/>
            <person name="Martis M."/>
            <person name="Narechania A."/>
            <person name="Otillar R.P."/>
            <person name="Penning B.W."/>
            <person name="Salamov A.A."/>
            <person name="Wang Y."/>
            <person name="Zhang L."/>
            <person name="Carpita N.C."/>
            <person name="Freeling M."/>
            <person name="Gingle A.R."/>
            <person name="Hash C.T."/>
            <person name="Keller B."/>
            <person name="Klein P."/>
            <person name="Kresovich S."/>
            <person name="McCann M.C."/>
            <person name="Ming R."/>
            <person name="Peterson D.G."/>
            <person name="Mehboob-ur-Rahman"/>
            <person name="Ware D."/>
            <person name="Westhoff P."/>
            <person name="Mayer K.F."/>
            <person name="Messing J."/>
            <person name="Rokhsar D.S."/>
        </authorList>
    </citation>
    <scope>NUCLEOTIDE SEQUENCE [LARGE SCALE GENOMIC DNA]</scope>
    <source>
        <strain evidence="9">cv. BTx623</strain>
    </source>
</reference>
<evidence type="ECO:0000313" key="8">
    <source>
        <dbReference type="EMBL" id="OQU83033.1"/>
    </source>
</evidence>
<proteinExistence type="predicted"/>
<dbReference type="GO" id="GO:0003677">
    <property type="term" value="F:DNA binding"/>
    <property type="evidence" value="ECO:0007669"/>
    <property type="project" value="UniProtKB-KW"/>
</dbReference>
<dbReference type="PANTHER" id="PTHR31719:SF94">
    <property type="entry name" value="PROTEIN ATAF2"/>
    <property type="match status" value="1"/>
</dbReference>
<dbReference type="PANTHER" id="PTHR31719">
    <property type="entry name" value="NAC TRANSCRIPTION FACTOR 56"/>
    <property type="match status" value="1"/>
</dbReference>
<protein>
    <recommendedName>
        <fullName evidence="7">NAC domain-containing protein</fullName>
    </recommendedName>
</protein>
<dbReference type="AlphaFoldDB" id="A0A1Z5RGY2"/>